<sequence length="227" mass="26619">MSFALPSSKLPLVYRHPYQGFVNVLPYIDGELDTKTQNIVLNAPLNQVDRMIQQEMQNMDPQDYLHELPMPQTKVTDLLRSEMERVQLQQPMAKVDFEQKPNFNEEFQSTHEIQEANQQLNVLNQYAQINIINSELLNKYGKESWALLLKSQENEKSRLSKEIANQEQELNHINAQRKYEQNEVKYKLDSLKAKVQDVLTSNAQLEVVCGELEQEIYDKQRKQLKLN</sequence>
<dbReference type="STRING" id="5888.A0C1P1"/>
<keyword evidence="4" id="KW-0747">Spliceosome</keyword>
<dbReference type="PANTHER" id="PTHR13296">
    <property type="entry name" value="BCAS2 PROTEIN"/>
    <property type="match status" value="1"/>
</dbReference>
<dbReference type="GO" id="GO:0000974">
    <property type="term" value="C:Prp19 complex"/>
    <property type="evidence" value="ECO:0000318"/>
    <property type="project" value="GO_Central"/>
</dbReference>
<dbReference type="GeneID" id="5017890"/>
<dbReference type="KEGG" id="ptm:GSPATT00034185001"/>
<keyword evidence="9" id="KW-1185">Reference proteome</keyword>
<evidence type="ECO:0000313" key="9">
    <source>
        <dbReference type="Proteomes" id="UP000000600"/>
    </source>
</evidence>
<accession>A0C1P1</accession>
<dbReference type="GO" id="GO:0008380">
    <property type="term" value="P:RNA splicing"/>
    <property type="evidence" value="ECO:0007669"/>
    <property type="project" value="UniProtKB-KW"/>
</dbReference>
<dbReference type="GO" id="GO:0006397">
    <property type="term" value="P:mRNA processing"/>
    <property type="evidence" value="ECO:0007669"/>
    <property type="project" value="UniProtKB-KW"/>
</dbReference>
<dbReference type="RefSeq" id="XP_001432105.1">
    <property type="nucleotide sequence ID" value="XM_001432068.1"/>
</dbReference>
<proteinExistence type="inferred from homology"/>
<organism evidence="8 9">
    <name type="scientific">Paramecium tetraurelia</name>
    <dbReference type="NCBI Taxonomy" id="5888"/>
    <lineage>
        <taxon>Eukaryota</taxon>
        <taxon>Sar</taxon>
        <taxon>Alveolata</taxon>
        <taxon>Ciliophora</taxon>
        <taxon>Intramacronucleata</taxon>
        <taxon>Oligohymenophorea</taxon>
        <taxon>Peniculida</taxon>
        <taxon>Parameciidae</taxon>
        <taxon>Paramecium</taxon>
    </lineage>
</organism>
<dbReference type="InParanoid" id="A0C1P1"/>
<evidence type="ECO:0000256" key="3">
    <source>
        <dbReference type="ARBA" id="ARBA00022664"/>
    </source>
</evidence>
<dbReference type="InterPro" id="IPR008409">
    <property type="entry name" value="SPF27"/>
</dbReference>
<dbReference type="HOGENOM" id="CLU_1263677_0_0_1"/>
<dbReference type="GO" id="GO:0071013">
    <property type="term" value="C:catalytic step 2 spliceosome"/>
    <property type="evidence" value="ECO:0000318"/>
    <property type="project" value="GO_Central"/>
</dbReference>
<gene>
    <name evidence="8" type="ORF">GSPATT00034185001</name>
</gene>
<dbReference type="Proteomes" id="UP000000600">
    <property type="component" value="Unassembled WGS sequence"/>
</dbReference>
<evidence type="ECO:0000256" key="4">
    <source>
        <dbReference type="ARBA" id="ARBA00022728"/>
    </source>
</evidence>
<feature type="coiled-coil region" evidence="7">
    <location>
        <begin position="149"/>
        <end position="183"/>
    </location>
</feature>
<keyword evidence="6" id="KW-0539">Nucleus</keyword>
<dbReference type="OMA" id="CKIMIEI"/>
<evidence type="ECO:0000256" key="7">
    <source>
        <dbReference type="SAM" id="Coils"/>
    </source>
</evidence>
<evidence type="ECO:0000256" key="5">
    <source>
        <dbReference type="ARBA" id="ARBA00023187"/>
    </source>
</evidence>
<dbReference type="PANTHER" id="PTHR13296:SF0">
    <property type="entry name" value="PRE-MRNA-SPLICING FACTOR SPF27"/>
    <property type="match status" value="1"/>
</dbReference>
<dbReference type="eggNOG" id="KOG3096">
    <property type="taxonomic scope" value="Eukaryota"/>
</dbReference>
<comment type="subcellular location">
    <subcellularLocation>
        <location evidence="1">Nucleus</location>
    </subcellularLocation>
</comment>
<dbReference type="EMBL" id="CT868033">
    <property type="protein sequence ID" value="CAK64708.1"/>
    <property type="molecule type" value="Genomic_DNA"/>
</dbReference>
<keyword evidence="5" id="KW-0508">mRNA splicing</keyword>
<keyword evidence="7" id="KW-0175">Coiled coil</keyword>
<evidence type="ECO:0000256" key="1">
    <source>
        <dbReference type="ARBA" id="ARBA00004123"/>
    </source>
</evidence>
<name>A0C1P1_PARTE</name>
<dbReference type="OrthoDB" id="205794at2759"/>
<dbReference type="Pfam" id="PF05700">
    <property type="entry name" value="BCAS2"/>
    <property type="match status" value="1"/>
</dbReference>
<protein>
    <submittedName>
        <fullName evidence="8">Uncharacterized protein</fullName>
    </submittedName>
</protein>
<comment type="similarity">
    <text evidence="2">Belongs to the SPF27 family.</text>
</comment>
<evidence type="ECO:0000256" key="2">
    <source>
        <dbReference type="ARBA" id="ARBA00010788"/>
    </source>
</evidence>
<keyword evidence="3" id="KW-0507">mRNA processing</keyword>
<evidence type="ECO:0000313" key="8">
    <source>
        <dbReference type="EMBL" id="CAK64708.1"/>
    </source>
</evidence>
<reference evidence="8 9" key="1">
    <citation type="journal article" date="2006" name="Nature">
        <title>Global trends of whole-genome duplications revealed by the ciliate Paramecium tetraurelia.</title>
        <authorList>
            <consortium name="Genoscope"/>
            <person name="Aury J.-M."/>
            <person name="Jaillon O."/>
            <person name="Duret L."/>
            <person name="Noel B."/>
            <person name="Jubin C."/>
            <person name="Porcel B.M."/>
            <person name="Segurens B."/>
            <person name="Daubin V."/>
            <person name="Anthouard V."/>
            <person name="Aiach N."/>
            <person name="Arnaiz O."/>
            <person name="Billaut A."/>
            <person name="Beisson J."/>
            <person name="Blanc I."/>
            <person name="Bouhouche K."/>
            <person name="Camara F."/>
            <person name="Duharcourt S."/>
            <person name="Guigo R."/>
            <person name="Gogendeau D."/>
            <person name="Katinka M."/>
            <person name="Keller A.-M."/>
            <person name="Kissmehl R."/>
            <person name="Klotz C."/>
            <person name="Koll F."/>
            <person name="Le Moue A."/>
            <person name="Lepere C."/>
            <person name="Malinsky S."/>
            <person name="Nowacki M."/>
            <person name="Nowak J.K."/>
            <person name="Plattner H."/>
            <person name="Poulain J."/>
            <person name="Ruiz F."/>
            <person name="Serrano V."/>
            <person name="Zagulski M."/>
            <person name="Dessen P."/>
            <person name="Betermier M."/>
            <person name="Weissenbach J."/>
            <person name="Scarpelli C."/>
            <person name="Schachter V."/>
            <person name="Sperling L."/>
            <person name="Meyer E."/>
            <person name="Cohen J."/>
            <person name="Wincker P."/>
        </authorList>
    </citation>
    <scope>NUCLEOTIDE SEQUENCE [LARGE SCALE GENOMIC DNA]</scope>
    <source>
        <strain evidence="8 9">Stock d4-2</strain>
    </source>
</reference>
<dbReference type="AlphaFoldDB" id="A0C1P1"/>
<dbReference type="FunCoup" id="A0C1P1">
    <property type="interactions" value="759"/>
</dbReference>
<evidence type="ECO:0000256" key="6">
    <source>
        <dbReference type="ARBA" id="ARBA00023242"/>
    </source>
</evidence>